<dbReference type="Proteomes" id="UP000215767">
    <property type="component" value="Unassembled WGS sequence"/>
</dbReference>
<protein>
    <recommendedName>
        <fullName evidence="4">Lipoprotein</fullName>
    </recommendedName>
</protein>
<accession>A0A261UXC2</accession>
<gene>
    <name evidence="2" type="ORF">CAL28_02080</name>
</gene>
<feature type="signal peptide" evidence="1">
    <location>
        <begin position="1"/>
        <end position="28"/>
    </location>
</feature>
<comment type="caution">
    <text evidence="2">The sequence shown here is derived from an EMBL/GenBank/DDBJ whole genome shotgun (WGS) entry which is preliminary data.</text>
</comment>
<organism evidence="2 3">
    <name type="scientific">Bordetella genomosp. 11</name>
    <dbReference type="NCBI Taxonomy" id="1416808"/>
    <lineage>
        <taxon>Bacteria</taxon>
        <taxon>Pseudomonadati</taxon>
        <taxon>Pseudomonadota</taxon>
        <taxon>Betaproteobacteria</taxon>
        <taxon>Burkholderiales</taxon>
        <taxon>Alcaligenaceae</taxon>
        <taxon>Bordetella</taxon>
    </lineage>
</organism>
<proteinExistence type="predicted"/>
<evidence type="ECO:0008006" key="4">
    <source>
        <dbReference type="Google" id="ProtNLM"/>
    </source>
</evidence>
<evidence type="ECO:0000313" key="3">
    <source>
        <dbReference type="Proteomes" id="UP000215767"/>
    </source>
</evidence>
<dbReference type="EMBL" id="NEVS01000001">
    <property type="protein sequence ID" value="OZI66546.1"/>
    <property type="molecule type" value="Genomic_DNA"/>
</dbReference>
<keyword evidence="3" id="KW-1185">Reference proteome</keyword>
<keyword evidence="1" id="KW-0732">Signal</keyword>
<sequence length="75" mass="8502">MQRQLRDMIPRFILALSLPILLSACGPAAPQRSSSCHWWNSCSYEGSYEAGEATYARDEAARLNEEQTAKLKQQR</sequence>
<feature type="chain" id="PRO_5011994842" description="Lipoprotein" evidence="1">
    <location>
        <begin position="29"/>
        <end position="75"/>
    </location>
</feature>
<evidence type="ECO:0000256" key="1">
    <source>
        <dbReference type="SAM" id="SignalP"/>
    </source>
</evidence>
<reference evidence="3" key="1">
    <citation type="submission" date="2017-05" db="EMBL/GenBank/DDBJ databases">
        <title>Complete and WGS of Bordetella genogroups.</title>
        <authorList>
            <person name="Spilker T."/>
            <person name="Lipuma J."/>
        </authorList>
    </citation>
    <scope>NUCLEOTIDE SEQUENCE [LARGE SCALE GENOMIC DNA]</scope>
    <source>
        <strain evidence="3">AU8856</strain>
    </source>
</reference>
<evidence type="ECO:0000313" key="2">
    <source>
        <dbReference type="EMBL" id="OZI66546.1"/>
    </source>
</evidence>
<name>A0A261UXC2_9BORD</name>
<dbReference type="PROSITE" id="PS51257">
    <property type="entry name" value="PROKAR_LIPOPROTEIN"/>
    <property type="match status" value="1"/>
</dbReference>
<dbReference type="AlphaFoldDB" id="A0A261UXC2"/>